<dbReference type="SUPFAM" id="SSF89796">
    <property type="entry name" value="CoA-transferase family III (CaiB/BaiF)"/>
    <property type="match status" value="1"/>
</dbReference>
<evidence type="ECO:0000313" key="2">
    <source>
        <dbReference type="EMBL" id="QKD46396.1"/>
    </source>
</evidence>
<reference evidence="2 3" key="1">
    <citation type="submission" date="2020-05" db="EMBL/GenBank/DDBJ databases">
        <title>Complete genome sequence of Alicycliphilus denitrificans DP3.</title>
        <authorList>
            <person name="Chen X."/>
        </authorList>
    </citation>
    <scope>NUCLEOTIDE SEQUENCE [LARGE SCALE GENOMIC DNA]</scope>
    <source>
        <strain evidence="2 3">DP3</strain>
    </source>
</reference>
<dbReference type="InterPro" id="IPR050483">
    <property type="entry name" value="CoA-transferase_III_domain"/>
</dbReference>
<dbReference type="InterPro" id="IPR044855">
    <property type="entry name" value="CoA-Trfase_III_dom3_sf"/>
</dbReference>
<dbReference type="PANTHER" id="PTHR48207">
    <property type="entry name" value="SUCCINATE--HYDROXYMETHYLGLUTARATE COA-TRANSFERASE"/>
    <property type="match status" value="1"/>
</dbReference>
<dbReference type="Pfam" id="PF02515">
    <property type="entry name" value="CoA_transf_3"/>
    <property type="match status" value="1"/>
</dbReference>
<dbReference type="InterPro" id="IPR003673">
    <property type="entry name" value="CoA-Trfase_fam_III"/>
</dbReference>
<evidence type="ECO:0000256" key="1">
    <source>
        <dbReference type="ARBA" id="ARBA00022679"/>
    </source>
</evidence>
<gene>
    <name evidence="2" type="ORF">HF896_22120</name>
</gene>
<sequence length="446" mass="48380">MIRRGPASVNRIAPMVRCAKHSLAGLRAGWHKHSPLNASSRVCMTSSSSTTGALAGVRILDMATVLAAPSGATLCADHGADVVKLELPDGSDALRHMQPIRDGSPLWWKVANRGKRGITLDVRKPRGRALLLSMLPRFDVLVENFRSGSMDRWGLDIATLHQANPRLIVVRLTGFGQTGPYRARAGFARVFEAMSGFTNLTGEAGRAPLHSNFPVGDAVAGVFCAFAIAAEIARLRADSEALGCEVDLSATEALFRLLDPLAVEHEQLGQVRHAVGNRTTYTAPSNMYQSQDGTYFSMVASSQAIFVRLCQALGRPEWLADPRFCTATLRIVHLDALDNGIAEWFRQRPFADIAALLEQYEIPFSKVYDIRDIAADPHFQARGAIIRLPDPEYGSLPAPCIVPRVPGRDMPTPRTGPAVGEHNAQVYAQFGLSDADLADLRAEGVI</sequence>
<dbReference type="Gene3D" id="3.40.50.10540">
    <property type="entry name" value="Crotonobetainyl-coa:carnitine coa-transferase, domain 1"/>
    <property type="match status" value="1"/>
</dbReference>
<dbReference type="Proteomes" id="UP000500755">
    <property type="component" value="Chromosome"/>
</dbReference>
<dbReference type="GO" id="GO:0008410">
    <property type="term" value="F:CoA-transferase activity"/>
    <property type="evidence" value="ECO:0007669"/>
    <property type="project" value="TreeGrafter"/>
</dbReference>
<name>A0A858ZZE7_9BURK</name>
<keyword evidence="1 2" id="KW-0808">Transferase</keyword>
<dbReference type="InterPro" id="IPR023606">
    <property type="entry name" value="CoA-Trfase_III_dom_1_sf"/>
</dbReference>
<evidence type="ECO:0000313" key="3">
    <source>
        <dbReference type="Proteomes" id="UP000500755"/>
    </source>
</evidence>
<dbReference type="AlphaFoldDB" id="A0A858ZZE7"/>
<organism evidence="2 3">
    <name type="scientific">Alicycliphilus denitrificans</name>
    <dbReference type="NCBI Taxonomy" id="179636"/>
    <lineage>
        <taxon>Bacteria</taxon>
        <taxon>Pseudomonadati</taxon>
        <taxon>Pseudomonadota</taxon>
        <taxon>Betaproteobacteria</taxon>
        <taxon>Burkholderiales</taxon>
        <taxon>Comamonadaceae</taxon>
        <taxon>Alicycliphilus</taxon>
    </lineage>
</organism>
<protein>
    <submittedName>
        <fullName evidence="2">CoA transferase</fullName>
    </submittedName>
</protein>
<dbReference type="EMBL" id="CP051298">
    <property type="protein sequence ID" value="QKD46396.1"/>
    <property type="molecule type" value="Genomic_DNA"/>
</dbReference>
<dbReference type="PANTHER" id="PTHR48207:SF3">
    <property type="entry name" value="SUCCINATE--HYDROXYMETHYLGLUTARATE COA-TRANSFERASE"/>
    <property type="match status" value="1"/>
</dbReference>
<dbReference type="Gene3D" id="3.30.1540.10">
    <property type="entry name" value="formyl-coa transferase, domain 3"/>
    <property type="match status" value="1"/>
</dbReference>
<accession>A0A858ZZE7</accession>
<proteinExistence type="predicted"/>